<sequence>MKPNGTSLNTPSNGAASNGIHLNGHKNGHATHGLSDELVDEMGDNHALANLETPLRPDAFDLDDDLKIDLIEAHFREIMTILGLDLTDDSLKGTPRRVAKMYVNETFKGLNPANKPSTTLFDNKYQYNQMLVERDITVQSYCEHHFVPIIGKAHVAYISSGKVIGLSKLNRIVQYYAKRPQVQERLTMQIADELKRALQTDDVAVIIDAAHLCVSTRGVNDTASSTLTAAYSGKFEDEATKQEFLKYVGMAKPTM</sequence>
<dbReference type="InterPro" id="IPR043133">
    <property type="entry name" value="GTP-CH-I_C/QueF"/>
</dbReference>
<dbReference type="UniPathway" id="UPA00848">
    <property type="reaction ID" value="UER00151"/>
</dbReference>
<dbReference type="InterPro" id="IPR001474">
    <property type="entry name" value="GTP_CycHdrlase_I"/>
</dbReference>
<dbReference type="InterPro" id="IPR018234">
    <property type="entry name" value="GTP_CycHdrlase_I_CS"/>
</dbReference>
<keyword evidence="6" id="KW-0342">GTP-binding</keyword>
<keyword evidence="4 6" id="KW-0554">One-carbon metabolism</keyword>
<dbReference type="AlphaFoldDB" id="I0K9X6"/>
<dbReference type="RefSeq" id="WP_015332028.1">
    <property type="nucleotide sequence ID" value="NC_020054.1"/>
</dbReference>
<dbReference type="Proteomes" id="UP000011058">
    <property type="component" value="Chromosome"/>
</dbReference>
<dbReference type="NCBIfam" id="TIGR00063">
    <property type="entry name" value="folE"/>
    <property type="match status" value="1"/>
</dbReference>
<evidence type="ECO:0000256" key="5">
    <source>
        <dbReference type="ARBA" id="ARBA00022801"/>
    </source>
</evidence>
<dbReference type="EMBL" id="HE796683">
    <property type="protein sequence ID" value="CCH00929.1"/>
    <property type="molecule type" value="Genomic_DNA"/>
</dbReference>
<comment type="pathway">
    <text evidence="2 6">Cofactor biosynthesis; 7,8-dihydroneopterin triphosphate biosynthesis; 7,8-dihydroneopterin triphosphate from GTP: step 1/1.</text>
</comment>
<dbReference type="PANTHER" id="PTHR11109:SF7">
    <property type="entry name" value="GTP CYCLOHYDROLASE 1"/>
    <property type="match status" value="1"/>
</dbReference>
<dbReference type="GO" id="GO:0006729">
    <property type="term" value="P:tetrahydrobiopterin biosynthetic process"/>
    <property type="evidence" value="ECO:0007669"/>
    <property type="project" value="TreeGrafter"/>
</dbReference>
<dbReference type="PROSITE" id="PS00860">
    <property type="entry name" value="GTP_CYCLOHYDROL_1_2"/>
    <property type="match status" value="1"/>
</dbReference>
<reference evidence="9 10" key="1">
    <citation type="journal article" date="2012" name="J. Bacteriol.">
        <title>Genome Sequence of Fibrella aestuarina BUZ 2T, a Filamentous Marine Bacterium.</title>
        <authorList>
            <person name="Filippini M."/>
            <person name="Qi W."/>
            <person name="Blom J."/>
            <person name="Goesmann A."/>
            <person name="Smits T.H."/>
            <person name="Bagheri H.C."/>
        </authorList>
    </citation>
    <scope>NUCLEOTIDE SEQUENCE [LARGE SCALE GENOMIC DNA]</scope>
    <source>
        <strain evidence="10">BUZ 2T</strain>
    </source>
</reference>
<dbReference type="Gene3D" id="3.30.1130.10">
    <property type="match status" value="1"/>
</dbReference>
<evidence type="ECO:0000259" key="8">
    <source>
        <dbReference type="Pfam" id="PF01227"/>
    </source>
</evidence>
<feature type="binding site" evidence="6">
    <location>
        <position position="142"/>
    </location>
    <ligand>
        <name>Zn(2+)</name>
        <dbReference type="ChEBI" id="CHEBI:29105"/>
    </ligand>
</feature>
<keyword evidence="10" id="KW-1185">Reference proteome</keyword>
<dbReference type="PATRIC" id="fig|1166018.3.peg.4689"/>
<organism evidence="9 10">
    <name type="scientific">Fibrella aestuarina BUZ 2</name>
    <dbReference type="NCBI Taxonomy" id="1166018"/>
    <lineage>
        <taxon>Bacteria</taxon>
        <taxon>Pseudomonadati</taxon>
        <taxon>Bacteroidota</taxon>
        <taxon>Cytophagia</taxon>
        <taxon>Cytophagales</taxon>
        <taxon>Spirosomataceae</taxon>
        <taxon>Fibrella</taxon>
    </lineage>
</organism>
<evidence type="ECO:0000256" key="3">
    <source>
        <dbReference type="ARBA" id="ARBA00008085"/>
    </source>
</evidence>
<evidence type="ECO:0000256" key="2">
    <source>
        <dbReference type="ARBA" id="ARBA00005080"/>
    </source>
</evidence>
<evidence type="ECO:0000256" key="7">
    <source>
        <dbReference type="SAM" id="MobiDB-lite"/>
    </source>
</evidence>
<keyword evidence="6" id="KW-0479">Metal-binding</keyword>
<comment type="subunit">
    <text evidence="6">Homopolymer.</text>
</comment>
<keyword evidence="5 6" id="KW-0378">Hydrolase</keyword>
<dbReference type="GO" id="GO:0008270">
    <property type="term" value="F:zinc ion binding"/>
    <property type="evidence" value="ECO:0007669"/>
    <property type="project" value="UniProtKB-UniRule"/>
</dbReference>
<protein>
    <recommendedName>
        <fullName evidence="6">GTP cyclohydrolase 1</fullName>
        <ecNumber evidence="6">3.5.4.16</ecNumber>
    </recommendedName>
    <alternativeName>
        <fullName evidence="6">GTP cyclohydrolase I</fullName>
        <shortName evidence="6">GTP-CH-I</shortName>
    </alternativeName>
</protein>
<dbReference type="InterPro" id="IPR043134">
    <property type="entry name" value="GTP-CH-I_N"/>
</dbReference>
<dbReference type="InterPro" id="IPR020602">
    <property type="entry name" value="GTP_CycHdrlase_I_dom"/>
</dbReference>
<dbReference type="eggNOG" id="COG0302">
    <property type="taxonomic scope" value="Bacteria"/>
</dbReference>
<name>I0K9X6_9BACT</name>
<dbReference type="GO" id="GO:0005737">
    <property type="term" value="C:cytoplasm"/>
    <property type="evidence" value="ECO:0007669"/>
    <property type="project" value="TreeGrafter"/>
</dbReference>
<dbReference type="GO" id="GO:0005525">
    <property type="term" value="F:GTP binding"/>
    <property type="evidence" value="ECO:0007669"/>
    <property type="project" value="UniProtKB-KW"/>
</dbReference>
<evidence type="ECO:0000313" key="10">
    <source>
        <dbReference type="Proteomes" id="UP000011058"/>
    </source>
</evidence>
<dbReference type="KEGG" id="fae:FAES_2920"/>
<dbReference type="PANTHER" id="PTHR11109">
    <property type="entry name" value="GTP CYCLOHYDROLASE I"/>
    <property type="match status" value="1"/>
</dbReference>
<evidence type="ECO:0000256" key="4">
    <source>
        <dbReference type="ARBA" id="ARBA00022563"/>
    </source>
</evidence>
<dbReference type="NCBIfam" id="NF006825">
    <property type="entry name" value="PRK09347.1-2"/>
    <property type="match status" value="1"/>
</dbReference>
<dbReference type="EC" id="3.5.4.16" evidence="6"/>
<dbReference type="HAMAP" id="MF_00223">
    <property type="entry name" value="FolE"/>
    <property type="match status" value="1"/>
</dbReference>
<dbReference type="PROSITE" id="PS00859">
    <property type="entry name" value="GTP_CYCLOHYDROL_1_1"/>
    <property type="match status" value="1"/>
</dbReference>
<gene>
    <name evidence="6" type="primary">folE</name>
    <name evidence="9" type="ORF">FAES_2920</name>
</gene>
<feature type="region of interest" description="Disordered" evidence="7">
    <location>
        <begin position="1"/>
        <end position="33"/>
    </location>
</feature>
<dbReference type="NCBIfam" id="NF006826">
    <property type="entry name" value="PRK09347.1-3"/>
    <property type="match status" value="1"/>
</dbReference>
<feature type="binding site" evidence="6">
    <location>
        <position position="213"/>
    </location>
    <ligand>
        <name>Zn(2+)</name>
        <dbReference type="ChEBI" id="CHEBI:29105"/>
    </ligand>
</feature>
<feature type="compositionally biased region" description="Polar residues" evidence="7">
    <location>
        <begin position="1"/>
        <end position="16"/>
    </location>
</feature>
<feature type="binding site" evidence="6">
    <location>
        <position position="145"/>
    </location>
    <ligand>
        <name>Zn(2+)</name>
        <dbReference type="ChEBI" id="CHEBI:29105"/>
    </ligand>
</feature>
<comment type="catalytic activity">
    <reaction evidence="1 6">
        <text>GTP + H2O = 7,8-dihydroneopterin 3'-triphosphate + formate + H(+)</text>
        <dbReference type="Rhea" id="RHEA:17473"/>
        <dbReference type="ChEBI" id="CHEBI:15377"/>
        <dbReference type="ChEBI" id="CHEBI:15378"/>
        <dbReference type="ChEBI" id="CHEBI:15740"/>
        <dbReference type="ChEBI" id="CHEBI:37565"/>
        <dbReference type="ChEBI" id="CHEBI:58462"/>
        <dbReference type="EC" id="3.5.4.16"/>
    </reaction>
</comment>
<evidence type="ECO:0000256" key="6">
    <source>
        <dbReference type="HAMAP-Rule" id="MF_00223"/>
    </source>
</evidence>
<dbReference type="NCBIfam" id="NF006824">
    <property type="entry name" value="PRK09347.1-1"/>
    <property type="match status" value="1"/>
</dbReference>
<dbReference type="Gene3D" id="1.10.286.10">
    <property type="match status" value="1"/>
</dbReference>
<evidence type="ECO:0000256" key="1">
    <source>
        <dbReference type="ARBA" id="ARBA00001052"/>
    </source>
</evidence>
<dbReference type="SUPFAM" id="SSF55620">
    <property type="entry name" value="Tetrahydrobiopterin biosynthesis enzymes-like"/>
    <property type="match status" value="1"/>
</dbReference>
<dbReference type="GO" id="GO:0003934">
    <property type="term" value="F:GTP cyclohydrolase I activity"/>
    <property type="evidence" value="ECO:0007669"/>
    <property type="project" value="UniProtKB-UniRule"/>
</dbReference>
<keyword evidence="6" id="KW-0547">Nucleotide-binding</keyword>
<dbReference type="Pfam" id="PF01227">
    <property type="entry name" value="GTP_cyclohydroI"/>
    <property type="match status" value="1"/>
</dbReference>
<dbReference type="STRING" id="1166018.FAES_2920"/>
<keyword evidence="6" id="KW-0862">Zinc</keyword>
<evidence type="ECO:0000313" key="9">
    <source>
        <dbReference type="EMBL" id="CCH00929.1"/>
    </source>
</evidence>
<proteinExistence type="inferred from homology"/>
<dbReference type="OrthoDB" id="9801207at2"/>
<dbReference type="FunFam" id="3.30.1130.10:FF:000001">
    <property type="entry name" value="GTP cyclohydrolase 1"/>
    <property type="match status" value="1"/>
</dbReference>
<feature type="domain" description="GTP cyclohydrolase I" evidence="8">
    <location>
        <begin position="71"/>
        <end position="247"/>
    </location>
</feature>
<dbReference type="GO" id="GO:0046654">
    <property type="term" value="P:tetrahydrofolate biosynthetic process"/>
    <property type="evidence" value="ECO:0007669"/>
    <property type="project" value="UniProtKB-UniRule"/>
</dbReference>
<dbReference type="HOGENOM" id="CLU_049768_3_2_10"/>
<dbReference type="GO" id="GO:0006730">
    <property type="term" value="P:one-carbon metabolic process"/>
    <property type="evidence" value="ECO:0007669"/>
    <property type="project" value="UniProtKB-UniRule"/>
</dbReference>
<accession>I0K9X6</accession>
<comment type="similarity">
    <text evidence="3 6">Belongs to the GTP cyclohydrolase I family.</text>
</comment>